<dbReference type="Proteomes" id="UP000266841">
    <property type="component" value="Unassembled WGS sequence"/>
</dbReference>
<name>K0RER8_THAOC</name>
<accession>K0RER8</accession>
<dbReference type="CDD" id="cd14809">
    <property type="entry name" value="bZIP_AUREO-like"/>
    <property type="match status" value="1"/>
</dbReference>
<feature type="region of interest" description="Disordered" evidence="1">
    <location>
        <begin position="132"/>
        <end position="162"/>
    </location>
</feature>
<evidence type="ECO:0008006" key="4">
    <source>
        <dbReference type="Google" id="ProtNLM"/>
    </source>
</evidence>
<organism evidence="2 3">
    <name type="scientific">Thalassiosira oceanica</name>
    <name type="common">Marine diatom</name>
    <dbReference type="NCBI Taxonomy" id="159749"/>
    <lineage>
        <taxon>Eukaryota</taxon>
        <taxon>Sar</taxon>
        <taxon>Stramenopiles</taxon>
        <taxon>Ochrophyta</taxon>
        <taxon>Bacillariophyta</taxon>
        <taxon>Coscinodiscophyceae</taxon>
        <taxon>Thalassiosirophycidae</taxon>
        <taxon>Thalassiosirales</taxon>
        <taxon>Thalassiosiraceae</taxon>
        <taxon>Thalassiosira</taxon>
    </lineage>
</organism>
<gene>
    <name evidence="2" type="ORF">THAOC_33705</name>
</gene>
<protein>
    <recommendedName>
        <fullName evidence="4">BZIP domain-containing protein</fullName>
    </recommendedName>
</protein>
<comment type="caution">
    <text evidence="2">The sequence shown here is derived from an EMBL/GenBank/DDBJ whole genome shotgun (WGS) entry which is preliminary data.</text>
</comment>
<proteinExistence type="predicted"/>
<keyword evidence="3" id="KW-1185">Reference proteome</keyword>
<dbReference type="eggNOG" id="ENOG502SKEU">
    <property type="taxonomic scope" value="Eukaryota"/>
</dbReference>
<evidence type="ECO:0000313" key="2">
    <source>
        <dbReference type="EMBL" id="EJK47566.1"/>
    </source>
</evidence>
<dbReference type="OrthoDB" id="48123at2759"/>
<evidence type="ECO:0000313" key="3">
    <source>
        <dbReference type="Proteomes" id="UP000266841"/>
    </source>
</evidence>
<feature type="region of interest" description="Disordered" evidence="1">
    <location>
        <begin position="199"/>
        <end position="223"/>
    </location>
</feature>
<feature type="region of interest" description="Disordered" evidence="1">
    <location>
        <begin position="311"/>
        <end position="330"/>
    </location>
</feature>
<feature type="compositionally biased region" description="Low complexity" evidence="1">
    <location>
        <begin position="251"/>
        <end position="271"/>
    </location>
</feature>
<reference evidence="2 3" key="1">
    <citation type="journal article" date="2012" name="Genome Biol.">
        <title>Genome and low-iron response of an oceanic diatom adapted to chronic iron limitation.</title>
        <authorList>
            <person name="Lommer M."/>
            <person name="Specht M."/>
            <person name="Roy A.S."/>
            <person name="Kraemer L."/>
            <person name="Andreson R."/>
            <person name="Gutowska M.A."/>
            <person name="Wolf J."/>
            <person name="Bergner S.V."/>
            <person name="Schilhabel M.B."/>
            <person name="Klostermeier U.C."/>
            <person name="Beiko R.G."/>
            <person name="Rosenstiel P."/>
            <person name="Hippler M."/>
            <person name="Laroche J."/>
        </authorList>
    </citation>
    <scope>NUCLEOTIDE SEQUENCE [LARGE SCALE GENOMIC DNA]</scope>
    <source>
        <strain evidence="2 3">CCMP1005</strain>
    </source>
</reference>
<sequence length="650" mass="69443">MAMMESSLFDLDLFDADETLLLPPAADVAPVYDDQGLIVEMDDAHPGYIVALNAMSMDRTVCGSESSVDVLFKPAEGKEGSATDADSTTLSAAVKVDSSDCSRPSPIVAESSADAKVKRDASSLMGPAIQQLPAKKQKVKSVPWKKQCAKQTPRTDLPVRRGIKIELPDSVLKSPTSITPSSSPGHAKSISWVDQQLNEAKKSNSNATEGSDASTSSPQTPSLTIARSANSTTTFKPTPSAALSSLVSAGKSASSAPDHSCSSSSLVTTSSDAAEDQSKWKISPTTGVKIAESEDAFKDFAQSSVQSLIQSAQNKVKSSPAKARSSSKERAVDISAGRIKALTTNWIAALDGTSGMSTIKVDGDLAGKTNLTASQRAKLLRDRNRDHARNTRMRKKAYVEELKTTLVELITRRDLAALDRERDAKVKQEQREVRFRVLEEYLKLAGSGEDDLSRWMILLDDEFVHTQPKFAANQGDQSVEYSPDMVLKGAKAASEGSAEFLSSVASAADSLEASTSTSTLTIGISYKICRDQFLMDGTMVFIDFSAVTVGLASLGVRGEASLKGSVQAQYNAESNKLTSVTMTFDTGMIRSQIDKLVEAETVESSAFEFLDDLKPLFSHPQVSDASCSTESVGESSSVSSALWRGEKSII</sequence>
<evidence type="ECO:0000256" key="1">
    <source>
        <dbReference type="SAM" id="MobiDB-lite"/>
    </source>
</evidence>
<dbReference type="AlphaFoldDB" id="K0RER8"/>
<feature type="region of interest" description="Disordered" evidence="1">
    <location>
        <begin position="251"/>
        <end position="279"/>
    </location>
</feature>
<dbReference type="EMBL" id="AGNL01046837">
    <property type="protein sequence ID" value="EJK47566.1"/>
    <property type="molecule type" value="Genomic_DNA"/>
</dbReference>